<evidence type="ECO:0000259" key="9">
    <source>
        <dbReference type="Pfam" id="PF01850"/>
    </source>
</evidence>
<dbReference type="InterPro" id="IPR050556">
    <property type="entry name" value="Type_II_TA_system_RNase"/>
</dbReference>
<evidence type="ECO:0000256" key="7">
    <source>
        <dbReference type="ARBA" id="ARBA00038093"/>
    </source>
</evidence>
<comment type="caution">
    <text evidence="10">The sequence shown here is derived from an EMBL/GenBank/DDBJ whole genome shotgun (WGS) entry which is preliminary data.</text>
</comment>
<feature type="binding site" evidence="8">
    <location>
        <position position="97"/>
    </location>
    <ligand>
        <name>Mg(2+)</name>
        <dbReference type="ChEBI" id="CHEBI:18420"/>
    </ligand>
</feature>
<dbReference type="CDD" id="cd09881">
    <property type="entry name" value="PIN_VapC4-5_FitB-like"/>
    <property type="match status" value="1"/>
</dbReference>
<keyword evidence="8" id="KW-0800">Toxin</keyword>
<dbReference type="HAMAP" id="MF_00265">
    <property type="entry name" value="VapC_Nob1"/>
    <property type="match status" value="1"/>
</dbReference>
<dbReference type="RefSeq" id="WP_167267527.1">
    <property type="nucleotide sequence ID" value="NZ_JAASQJ010000001.1"/>
</dbReference>
<evidence type="ECO:0000313" key="11">
    <source>
        <dbReference type="Proteomes" id="UP001179181"/>
    </source>
</evidence>
<keyword evidence="5 8" id="KW-0378">Hydrolase</keyword>
<evidence type="ECO:0000256" key="1">
    <source>
        <dbReference type="ARBA" id="ARBA00001946"/>
    </source>
</evidence>
<gene>
    <name evidence="8" type="primary">vapC</name>
    <name evidence="10" type="ORF">FHS68_000861</name>
</gene>
<evidence type="ECO:0000256" key="5">
    <source>
        <dbReference type="ARBA" id="ARBA00022801"/>
    </source>
</evidence>
<dbReference type="Pfam" id="PF01850">
    <property type="entry name" value="PIN"/>
    <property type="match status" value="1"/>
</dbReference>
<dbReference type="Gene3D" id="3.40.50.1010">
    <property type="entry name" value="5'-nuclease"/>
    <property type="match status" value="1"/>
</dbReference>
<dbReference type="PANTHER" id="PTHR33653:SF1">
    <property type="entry name" value="RIBONUCLEASE VAPC2"/>
    <property type="match status" value="1"/>
</dbReference>
<sequence>MAEKILMLDTSVLIDYFRKTDKSKSRFVQLSKEFDQIAISSVTEFEIYTGATAAQRSFWNSLLFEVIVIPFDSIAAHCAAEIQHGLRKNRCSIAQADLFIAATAIANEMSFDTLNKKHFERIGQLDLLK</sequence>
<dbReference type="PANTHER" id="PTHR33653">
    <property type="entry name" value="RIBONUCLEASE VAPC2"/>
    <property type="match status" value="1"/>
</dbReference>
<protein>
    <recommendedName>
        <fullName evidence="8">Ribonuclease VapC</fullName>
        <shortName evidence="8">RNase VapC</shortName>
        <ecNumber evidence="8">3.1.-.-</ecNumber>
    </recommendedName>
    <alternativeName>
        <fullName evidence="8">Toxin VapC</fullName>
    </alternativeName>
</protein>
<keyword evidence="11" id="KW-1185">Reference proteome</keyword>
<keyword evidence="2 8" id="KW-1277">Toxin-antitoxin system</keyword>
<feature type="domain" description="PIN" evidence="9">
    <location>
        <begin position="7"/>
        <end position="123"/>
    </location>
</feature>
<proteinExistence type="inferred from homology"/>
<evidence type="ECO:0000256" key="6">
    <source>
        <dbReference type="ARBA" id="ARBA00022842"/>
    </source>
</evidence>
<dbReference type="EMBL" id="JAASQJ010000001">
    <property type="protein sequence ID" value="NIJ51705.1"/>
    <property type="molecule type" value="Genomic_DNA"/>
</dbReference>
<comment type="similarity">
    <text evidence="7 8">Belongs to the PINc/VapC protein family.</text>
</comment>
<reference evidence="10 11" key="1">
    <citation type="submission" date="2020-03" db="EMBL/GenBank/DDBJ databases">
        <title>Genomic Encyclopedia of Type Strains, Phase IV (KMG-IV): sequencing the most valuable type-strain genomes for metagenomic binning, comparative biology and taxonomic classification.</title>
        <authorList>
            <person name="Goeker M."/>
        </authorList>
    </citation>
    <scope>NUCLEOTIDE SEQUENCE [LARGE SCALE GENOMIC DNA]</scope>
    <source>
        <strain evidence="10 11">DSM 102865</strain>
    </source>
</reference>
<name>A0ABX0UJG0_9BACT</name>
<accession>A0ABX0UJG0</accession>
<keyword evidence="6 8" id="KW-0460">Magnesium</keyword>
<evidence type="ECO:0000256" key="8">
    <source>
        <dbReference type="HAMAP-Rule" id="MF_00265"/>
    </source>
</evidence>
<dbReference type="InterPro" id="IPR029060">
    <property type="entry name" value="PIN-like_dom_sf"/>
</dbReference>
<comment type="cofactor">
    <cofactor evidence="1 8">
        <name>Mg(2+)</name>
        <dbReference type="ChEBI" id="CHEBI:18420"/>
    </cofactor>
</comment>
<dbReference type="Proteomes" id="UP001179181">
    <property type="component" value="Unassembled WGS sequence"/>
</dbReference>
<evidence type="ECO:0000256" key="2">
    <source>
        <dbReference type="ARBA" id="ARBA00022649"/>
    </source>
</evidence>
<evidence type="ECO:0000256" key="4">
    <source>
        <dbReference type="ARBA" id="ARBA00022723"/>
    </source>
</evidence>
<dbReference type="EC" id="3.1.-.-" evidence="8"/>
<dbReference type="InterPro" id="IPR002716">
    <property type="entry name" value="PIN_dom"/>
</dbReference>
<dbReference type="InterPro" id="IPR022907">
    <property type="entry name" value="VapC_family"/>
</dbReference>
<comment type="function">
    <text evidence="8">Toxic component of a toxin-antitoxin (TA) system. An RNase.</text>
</comment>
<dbReference type="SUPFAM" id="SSF88723">
    <property type="entry name" value="PIN domain-like"/>
    <property type="match status" value="1"/>
</dbReference>
<evidence type="ECO:0000256" key="3">
    <source>
        <dbReference type="ARBA" id="ARBA00022722"/>
    </source>
</evidence>
<keyword evidence="4 8" id="KW-0479">Metal-binding</keyword>
<evidence type="ECO:0000313" key="10">
    <source>
        <dbReference type="EMBL" id="NIJ51705.1"/>
    </source>
</evidence>
<keyword evidence="3 8" id="KW-0540">Nuclease</keyword>
<organism evidence="10 11">
    <name type="scientific">Dyadobacter arcticus</name>
    <dbReference type="NCBI Taxonomy" id="1078754"/>
    <lineage>
        <taxon>Bacteria</taxon>
        <taxon>Pseudomonadati</taxon>
        <taxon>Bacteroidota</taxon>
        <taxon>Cytophagia</taxon>
        <taxon>Cytophagales</taxon>
        <taxon>Spirosomataceae</taxon>
        <taxon>Dyadobacter</taxon>
    </lineage>
</organism>
<feature type="binding site" evidence="8">
    <location>
        <position position="9"/>
    </location>
    <ligand>
        <name>Mg(2+)</name>
        <dbReference type="ChEBI" id="CHEBI:18420"/>
    </ligand>
</feature>